<dbReference type="PANTHER" id="PTHR11592">
    <property type="entry name" value="GLUTATHIONE PEROXIDASE"/>
    <property type="match status" value="1"/>
</dbReference>
<evidence type="ECO:0000256" key="3">
    <source>
        <dbReference type="ARBA" id="ARBA00023002"/>
    </source>
</evidence>
<keyword evidence="7" id="KW-1185">Reference proteome</keyword>
<comment type="similarity">
    <text evidence="1 4">Belongs to the glutathione peroxidase family.</text>
</comment>
<dbReference type="GO" id="GO:0004601">
    <property type="term" value="F:peroxidase activity"/>
    <property type="evidence" value="ECO:0007669"/>
    <property type="project" value="UniProtKB-KW"/>
</dbReference>
<dbReference type="PROSITE" id="PS51352">
    <property type="entry name" value="THIOREDOXIN_2"/>
    <property type="match status" value="1"/>
</dbReference>
<dbReference type="Proteomes" id="UP001597214">
    <property type="component" value="Unassembled WGS sequence"/>
</dbReference>
<keyword evidence="2 4" id="KW-0575">Peroxidase</keyword>
<dbReference type="InterPro" id="IPR000889">
    <property type="entry name" value="Glutathione_peroxidase"/>
</dbReference>
<keyword evidence="3 4" id="KW-0560">Oxidoreductase</keyword>
<evidence type="ECO:0000256" key="2">
    <source>
        <dbReference type="ARBA" id="ARBA00022559"/>
    </source>
</evidence>
<proteinExistence type="inferred from homology"/>
<evidence type="ECO:0000256" key="1">
    <source>
        <dbReference type="ARBA" id="ARBA00006926"/>
    </source>
</evidence>
<dbReference type="EMBL" id="JBHUEM010000045">
    <property type="protein sequence ID" value="MFD1738429.1"/>
    <property type="molecule type" value="Genomic_DNA"/>
</dbReference>
<dbReference type="InterPro" id="IPR013766">
    <property type="entry name" value="Thioredoxin_domain"/>
</dbReference>
<reference evidence="7" key="1">
    <citation type="journal article" date="2019" name="Int. J. Syst. Evol. Microbiol.">
        <title>The Global Catalogue of Microorganisms (GCM) 10K type strain sequencing project: providing services to taxonomists for standard genome sequencing and annotation.</title>
        <authorList>
            <consortium name="The Broad Institute Genomics Platform"/>
            <consortium name="The Broad Institute Genome Sequencing Center for Infectious Disease"/>
            <person name="Wu L."/>
            <person name="Ma J."/>
        </authorList>
    </citation>
    <scope>NUCLEOTIDE SEQUENCE [LARGE SCALE GENOMIC DNA]</scope>
    <source>
        <strain evidence="7">CCUG 49339</strain>
    </source>
</reference>
<dbReference type="PANTHER" id="PTHR11592:SF78">
    <property type="entry name" value="GLUTATHIONE PEROXIDASE"/>
    <property type="match status" value="1"/>
</dbReference>
<gene>
    <name evidence="6" type="ORF">ACFSCX_18050</name>
</gene>
<dbReference type="CDD" id="cd00340">
    <property type="entry name" value="GSH_Peroxidase"/>
    <property type="match status" value="1"/>
</dbReference>
<dbReference type="Pfam" id="PF00255">
    <property type="entry name" value="GSHPx"/>
    <property type="match status" value="1"/>
</dbReference>
<evidence type="ECO:0000256" key="4">
    <source>
        <dbReference type="RuleBase" id="RU000499"/>
    </source>
</evidence>
<dbReference type="PROSITE" id="PS51355">
    <property type="entry name" value="GLUTATHIONE_PEROXID_3"/>
    <property type="match status" value="1"/>
</dbReference>
<evidence type="ECO:0000313" key="6">
    <source>
        <dbReference type="EMBL" id="MFD1738429.1"/>
    </source>
</evidence>
<dbReference type="PROSITE" id="PS00460">
    <property type="entry name" value="GLUTATHIONE_PEROXID_1"/>
    <property type="match status" value="1"/>
</dbReference>
<comment type="caution">
    <text evidence="6">The sequence shown here is derived from an EMBL/GenBank/DDBJ whole genome shotgun (WGS) entry which is preliminary data.</text>
</comment>
<sequence length="158" mass="18144">MSIYQFSATTIQGVEQSLDQYEDRVLLIVNTASKCGFTPQYNELQELYELYKDKGFTVLGFPTNQFMNQEPGTNQDIQEFCQLNYGVSFPMFEKVDVNGNQAHPLFNYLTEHEKGFLGSKTIKWNFTKFLIDKQGEVVGRYAPTTSPLSLKNDIEKLL</sequence>
<dbReference type="RefSeq" id="WP_377929636.1">
    <property type="nucleotide sequence ID" value="NZ_JBHUEM010000045.1"/>
</dbReference>
<name>A0ABW4LUF7_9BACI</name>
<evidence type="ECO:0000259" key="5">
    <source>
        <dbReference type="PROSITE" id="PS51352"/>
    </source>
</evidence>
<evidence type="ECO:0000313" key="7">
    <source>
        <dbReference type="Proteomes" id="UP001597214"/>
    </source>
</evidence>
<feature type="domain" description="Thioredoxin" evidence="5">
    <location>
        <begin position="1"/>
        <end position="158"/>
    </location>
</feature>
<protein>
    <recommendedName>
        <fullName evidence="4">Glutathione peroxidase</fullName>
    </recommendedName>
</protein>
<accession>A0ABW4LUF7</accession>
<organism evidence="6 7">
    <name type="scientific">Bacillus salitolerans</name>
    <dbReference type="NCBI Taxonomy" id="1437434"/>
    <lineage>
        <taxon>Bacteria</taxon>
        <taxon>Bacillati</taxon>
        <taxon>Bacillota</taxon>
        <taxon>Bacilli</taxon>
        <taxon>Bacillales</taxon>
        <taxon>Bacillaceae</taxon>
        <taxon>Bacillus</taxon>
    </lineage>
</organism>
<dbReference type="InterPro" id="IPR029759">
    <property type="entry name" value="GPX_AS"/>
</dbReference>
<dbReference type="SUPFAM" id="SSF52833">
    <property type="entry name" value="Thioredoxin-like"/>
    <property type="match status" value="1"/>
</dbReference>
<dbReference type="Gene3D" id="3.40.30.10">
    <property type="entry name" value="Glutaredoxin"/>
    <property type="match status" value="1"/>
</dbReference>
<dbReference type="PRINTS" id="PR01011">
    <property type="entry name" value="GLUTPROXDASE"/>
</dbReference>
<dbReference type="PIRSF" id="PIRSF000303">
    <property type="entry name" value="Glutathion_perox"/>
    <property type="match status" value="1"/>
</dbReference>
<dbReference type="InterPro" id="IPR036249">
    <property type="entry name" value="Thioredoxin-like_sf"/>
</dbReference>